<evidence type="ECO:0000313" key="1">
    <source>
        <dbReference type="EMBL" id="GEM75206.1"/>
    </source>
</evidence>
<organism evidence="1 2">
    <name type="scientific">Vibrio sagamiensis NBRC 104589</name>
    <dbReference type="NCBI Taxonomy" id="1219064"/>
    <lineage>
        <taxon>Bacteria</taxon>
        <taxon>Pseudomonadati</taxon>
        <taxon>Pseudomonadota</taxon>
        <taxon>Gammaproteobacteria</taxon>
        <taxon>Vibrionales</taxon>
        <taxon>Vibrionaceae</taxon>
        <taxon>Vibrio</taxon>
    </lineage>
</organism>
<dbReference type="RefSeq" id="WP_039982119.1">
    <property type="nucleotide sequence ID" value="NZ_BAOJ01000094.1"/>
</dbReference>
<proteinExistence type="predicted"/>
<dbReference type="OrthoDB" id="5862074at2"/>
<comment type="caution">
    <text evidence="1">The sequence shown here is derived from an EMBL/GenBank/DDBJ whole genome shotgun (WGS) entry which is preliminary data.</text>
</comment>
<dbReference type="EMBL" id="BJXJ01000010">
    <property type="protein sequence ID" value="GEM75206.1"/>
    <property type="molecule type" value="Genomic_DNA"/>
</dbReference>
<gene>
    <name evidence="1" type="ORF">VSA01S_13180</name>
</gene>
<dbReference type="Proteomes" id="UP000321922">
    <property type="component" value="Unassembled WGS sequence"/>
</dbReference>
<dbReference type="Gene3D" id="2.180.10.10">
    <property type="entry name" value="RHS repeat-associated core"/>
    <property type="match status" value="2"/>
</dbReference>
<accession>A0A511QDE1</accession>
<evidence type="ECO:0000313" key="2">
    <source>
        <dbReference type="Proteomes" id="UP000321922"/>
    </source>
</evidence>
<sequence>MSNKFDISYSNNYKNLVSGSVNERNGFFDFSTGVVNIIGNDLKGPELNVSLSFDHFKSIDMGLGQGLKFSLPFFDCSNAILHTDQGVSVKLSDRDLTKPIEACLDNFKISSLGNVLLVKYHDGSVDEFTKTQKSDYAFLTRRSDSAGNSLTLDWNDTQLISIIDDSGFRYLSIDKKSSRGREIILLEDRYYIYTYFNRAFNKIEVTTPYFKKSGYGEKPRYTLNVKMSTDVQYHLIESIVSPNGAKQSVVHGEREGEALKTPTGNKMAVVKEHRIEHGDKLLKLTSYDFRPPVDDSSDYDYKNQYNAYGYNARISNNQGSDPTYSIIKPYFYKVIVTEQDHLNNESVVECIYDKFHNLREQKKIYQGCTQTETYHYYLNDEYDISKQDKRLKLAHKIEKTYSDLTKESFTETYEYNYDEFGNILHEIDHVQNVRIDYEYYDTRDGEDEGCPKYEDFIYFLKSQSVTDLNNNLTMLNGFVSNSRDVSSRKYTAINNAIYLESDSNPHSNTSIEFDYYRSGQSQGRLFYRLVTKNGQQCTKQQFDYTDDSSTLIVKRTTSAESLPGEQSYTSLELDKYTGQKLLIDNAGTVAKMEYYPDGRLKKEVSSPNSPNECAREYEYFDDLSMTLTRDQCNNLKRSFFDGLGNMTEIQISVPNVISDFVVERREYNLLGQKISQTVIDTSLKPTQTGLSVQNNTWELQTSYQYDGWMNVCRTTRPDGTIQISDFNPITQTTISGIEGQSYQQKQTIFSSRKQIDKVFDQNGILLTSSEQTFDEYENLILQCDNFGVVTDYQYDDLDRVNLTTTKYIDVEEKKREVTREITYGPYQVGQDCITSITVNQSLLGENHYDAFSRLRVQNINGSVSILSYQPGSMEHYQVTCPDGTILEAKYDPEFNVYTRTGSKVQTPNLRGLIQTAFDEATGSFVEYTHRFDGLVAKESLIASESSDNVTNSYDYTLLGKVLASSVVGGNFDIVTYDDLQRIEKVDDGINVAQYLDYDAFSRPQRVEITGATPTTIQYDYSALPDMMVTTTEQGQDVLEEIEHYTKDGLVENKVTRLGSQELVESFEYDAMRRLVNYSASGSPELLPKDELGKAILNQHFIFDDFGNVCELRSEMHDQTNNVSIYRYNPDYPTQLYSIEHSNSAYPNINFNGKYDVNGALKEDQEGRRLQYNHYGELVKVFDQQMQELTSYEYDVIGRLSKQNIPNQPAIRYYYANENLIYMQQGDFEVSHSMVNGRIISKRFNTLNQSLITDYLCNTSNSPLKVKRGNSSEQYYSYMPYGLRM</sequence>
<protein>
    <submittedName>
        <fullName evidence="1">Sugar-binding protein</fullName>
    </submittedName>
</protein>
<name>A0A511QDE1_9VIBR</name>
<reference evidence="1 2" key="1">
    <citation type="submission" date="2019-07" db="EMBL/GenBank/DDBJ databases">
        <title>Whole genome shotgun sequence of Vibrio sagamiensis NBRC 104589.</title>
        <authorList>
            <person name="Hosoyama A."/>
            <person name="Uohara A."/>
            <person name="Ohji S."/>
            <person name="Ichikawa N."/>
        </authorList>
    </citation>
    <scope>NUCLEOTIDE SEQUENCE [LARGE SCALE GENOMIC DNA]</scope>
    <source>
        <strain evidence="1 2">NBRC 104589</strain>
    </source>
</reference>
<keyword evidence="2" id="KW-1185">Reference proteome</keyword>